<sequence length="348" mass="38455">MDEASPPMQLPNPLTPMAFLPPMLATQVTTGVYVLVGGCAVFVWDFLDNLRNDYRLLTKYRIRLPTIAYMISRLGTLGLVLSGAIFGSAAITTDCARFHRVVGAFYPITIPATSLLFFFRLRAVFNGNKIVVMAFAFIWLTLFASSISVPFGLIGTNIGPTEYCVTKSIRTFIVAPTIISFVHDTLVLFAISWKLMAFTHEDLDVQRGVKSMVLGDYLPTFSRSLLHGGQLYYSATVSLNLLTVIMFFIESVPPTYRLMFTLPNVTLMNIMACRVFRNTKFGLLQDSSMSTGGLISTSNTTKNNDRVGISVKFASEEETTSTSFEPPSSPKPAVTASRIHFRNNVEPA</sequence>
<dbReference type="AlphaFoldDB" id="A0A409W8Y6"/>
<gene>
    <name evidence="3" type="ORF">CVT24_010274</name>
</gene>
<evidence type="ECO:0008006" key="5">
    <source>
        <dbReference type="Google" id="ProtNLM"/>
    </source>
</evidence>
<keyword evidence="2" id="KW-1133">Transmembrane helix</keyword>
<name>A0A409W8Y6_9AGAR</name>
<protein>
    <recommendedName>
        <fullName evidence="5">G-protein coupled receptors family 1 profile domain-containing protein</fullName>
    </recommendedName>
</protein>
<comment type="caution">
    <text evidence="3">The sequence shown here is derived from an EMBL/GenBank/DDBJ whole genome shotgun (WGS) entry which is preliminary data.</text>
</comment>
<keyword evidence="4" id="KW-1185">Reference proteome</keyword>
<feature type="transmembrane region" description="Helical" evidence="2">
    <location>
        <begin position="173"/>
        <end position="193"/>
    </location>
</feature>
<keyword evidence="2" id="KW-0472">Membrane</keyword>
<feature type="transmembrane region" description="Helical" evidence="2">
    <location>
        <begin position="24"/>
        <end position="47"/>
    </location>
</feature>
<proteinExistence type="predicted"/>
<dbReference type="STRING" id="181874.A0A409W8Y6"/>
<dbReference type="InParanoid" id="A0A409W8Y6"/>
<evidence type="ECO:0000313" key="3">
    <source>
        <dbReference type="EMBL" id="PPQ74973.1"/>
    </source>
</evidence>
<feature type="transmembrane region" description="Helical" evidence="2">
    <location>
        <begin position="231"/>
        <end position="249"/>
    </location>
</feature>
<dbReference type="Proteomes" id="UP000284842">
    <property type="component" value="Unassembled WGS sequence"/>
</dbReference>
<dbReference type="OrthoDB" id="3038990at2759"/>
<feature type="transmembrane region" description="Helical" evidence="2">
    <location>
        <begin position="98"/>
        <end position="119"/>
    </location>
</feature>
<feature type="transmembrane region" description="Helical" evidence="2">
    <location>
        <begin position="131"/>
        <end position="153"/>
    </location>
</feature>
<keyword evidence="2" id="KW-0812">Transmembrane</keyword>
<evidence type="ECO:0000313" key="4">
    <source>
        <dbReference type="Proteomes" id="UP000284842"/>
    </source>
</evidence>
<reference evidence="3 4" key="1">
    <citation type="journal article" date="2018" name="Evol. Lett.">
        <title>Horizontal gene cluster transfer increased hallucinogenic mushroom diversity.</title>
        <authorList>
            <person name="Reynolds H.T."/>
            <person name="Vijayakumar V."/>
            <person name="Gluck-Thaler E."/>
            <person name="Korotkin H.B."/>
            <person name="Matheny P.B."/>
            <person name="Slot J.C."/>
        </authorList>
    </citation>
    <scope>NUCLEOTIDE SEQUENCE [LARGE SCALE GENOMIC DNA]</scope>
    <source>
        <strain evidence="3 4">2629</strain>
    </source>
</reference>
<evidence type="ECO:0000256" key="2">
    <source>
        <dbReference type="SAM" id="Phobius"/>
    </source>
</evidence>
<evidence type="ECO:0000256" key="1">
    <source>
        <dbReference type="SAM" id="MobiDB-lite"/>
    </source>
</evidence>
<feature type="region of interest" description="Disordered" evidence="1">
    <location>
        <begin position="316"/>
        <end position="348"/>
    </location>
</feature>
<dbReference type="EMBL" id="NHTK01005711">
    <property type="protein sequence ID" value="PPQ74973.1"/>
    <property type="molecule type" value="Genomic_DNA"/>
</dbReference>
<feature type="transmembrane region" description="Helical" evidence="2">
    <location>
        <begin position="67"/>
        <end position="92"/>
    </location>
</feature>
<organism evidence="3 4">
    <name type="scientific">Panaeolus cyanescens</name>
    <dbReference type="NCBI Taxonomy" id="181874"/>
    <lineage>
        <taxon>Eukaryota</taxon>
        <taxon>Fungi</taxon>
        <taxon>Dikarya</taxon>
        <taxon>Basidiomycota</taxon>
        <taxon>Agaricomycotina</taxon>
        <taxon>Agaricomycetes</taxon>
        <taxon>Agaricomycetidae</taxon>
        <taxon>Agaricales</taxon>
        <taxon>Agaricineae</taxon>
        <taxon>Galeropsidaceae</taxon>
        <taxon>Panaeolus</taxon>
    </lineage>
</organism>
<accession>A0A409W8Y6</accession>